<reference evidence="8" key="1">
    <citation type="submission" date="2013-12" db="EMBL/GenBank/DDBJ databases">
        <authorList>
            <person name="Aslett M."/>
        </authorList>
    </citation>
    <scope>NUCLEOTIDE SEQUENCE [LARGE SCALE GENOMIC DNA]</scope>
    <source>
        <strain evidence="8">Lindley</strain>
    </source>
</reference>
<keyword evidence="6" id="KW-0175">Coiled coil</keyword>
<dbReference type="Gene3D" id="3.30.40.10">
    <property type="entry name" value="Zinc/RING finger domain, C3HC4 (zinc finger)"/>
    <property type="match status" value="1"/>
</dbReference>
<dbReference type="GO" id="GO:0019789">
    <property type="term" value="F:SUMO transferase activity"/>
    <property type="evidence" value="ECO:0007669"/>
    <property type="project" value="InterPro"/>
</dbReference>
<dbReference type="InterPro" id="IPR017907">
    <property type="entry name" value="Znf_RING_CS"/>
</dbReference>
<dbReference type="Proteomes" id="UP000050741">
    <property type="component" value="Unassembled WGS sequence"/>
</dbReference>
<organism evidence="8 9">
    <name type="scientific">Globodera pallida</name>
    <name type="common">Potato cyst nematode worm</name>
    <name type="synonym">Heterodera pallida</name>
    <dbReference type="NCBI Taxonomy" id="36090"/>
    <lineage>
        <taxon>Eukaryota</taxon>
        <taxon>Metazoa</taxon>
        <taxon>Ecdysozoa</taxon>
        <taxon>Nematoda</taxon>
        <taxon>Chromadorea</taxon>
        <taxon>Rhabditida</taxon>
        <taxon>Tylenchina</taxon>
        <taxon>Tylenchomorpha</taxon>
        <taxon>Tylenchoidea</taxon>
        <taxon>Heteroderidae</taxon>
        <taxon>Heteroderinae</taxon>
        <taxon>Globodera</taxon>
    </lineage>
</organism>
<dbReference type="WBParaSite" id="GPLIN_001076600">
    <property type="protein sequence ID" value="GPLIN_001076600"/>
    <property type="gene ID" value="GPLIN_001076600"/>
</dbReference>
<dbReference type="InterPro" id="IPR042123">
    <property type="entry name" value="Zip3/RNF212-like"/>
</dbReference>
<reference evidence="9" key="3">
    <citation type="submission" date="2016-06" db="UniProtKB">
        <authorList>
            <consortium name="WormBaseParasite"/>
        </authorList>
    </citation>
    <scope>IDENTIFICATION</scope>
</reference>
<keyword evidence="2 5" id="KW-0863">Zinc-finger</keyword>
<evidence type="ECO:0000313" key="9">
    <source>
        <dbReference type="WBParaSite" id="GPLIN_001076600"/>
    </source>
</evidence>
<dbReference type="Pfam" id="PF14634">
    <property type="entry name" value="zf-RING_5"/>
    <property type="match status" value="1"/>
</dbReference>
<evidence type="ECO:0000256" key="5">
    <source>
        <dbReference type="PROSITE-ProRule" id="PRU00175"/>
    </source>
</evidence>
<evidence type="ECO:0000256" key="6">
    <source>
        <dbReference type="SAM" id="Coils"/>
    </source>
</evidence>
<feature type="domain" description="RING-type" evidence="7">
    <location>
        <begin position="103"/>
        <end position="145"/>
    </location>
</feature>
<dbReference type="InterPro" id="IPR013083">
    <property type="entry name" value="Znf_RING/FYVE/PHD"/>
</dbReference>
<keyword evidence="3" id="KW-0862">Zinc</keyword>
<dbReference type="PROSITE" id="PS00518">
    <property type="entry name" value="ZF_RING_1"/>
    <property type="match status" value="1"/>
</dbReference>
<keyword evidence="8" id="KW-1185">Reference proteome</keyword>
<dbReference type="PANTHER" id="PTHR22663">
    <property type="entry name" value="RING FINGER PROTEIN NARYA-RELATED"/>
    <property type="match status" value="1"/>
</dbReference>
<evidence type="ECO:0000313" key="8">
    <source>
        <dbReference type="Proteomes" id="UP000050741"/>
    </source>
</evidence>
<dbReference type="GO" id="GO:0000795">
    <property type="term" value="C:synaptonemal complex"/>
    <property type="evidence" value="ECO:0007669"/>
    <property type="project" value="InterPro"/>
</dbReference>
<protein>
    <submittedName>
        <fullName evidence="9">RING-type domain-containing protein</fullName>
    </submittedName>
</protein>
<keyword evidence="4" id="KW-0469">Meiosis</keyword>
<feature type="coiled-coil region" evidence="6">
    <location>
        <begin position="210"/>
        <end position="251"/>
    </location>
</feature>
<dbReference type="AlphaFoldDB" id="A0A183CD14"/>
<evidence type="ECO:0000256" key="2">
    <source>
        <dbReference type="ARBA" id="ARBA00022771"/>
    </source>
</evidence>
<evidence type="ECO:0000256" key="4">
    <source>
        <dbReference type="ARBA" id="ARBA00023254"/>
    </source>
</evidence>
<keyword evidence="1" id="KW-0479">Metal-binding</keyword>
<dbReference type="GO" id="GO:0008270">
    <property type="term" value="F:zinc ion binding"/>
    <property type="evidence" value="ECO:0007669"/>
    <property type="project" value="UniProtKB-KW"/>
</dbReference>
<dbReference type="GO" id="GO:0007129">
    <property type="term" value="P:homologous chromosome pairing at meiosis"/>
    <property type="evidence" value="ECO:0007669"/>
    <property type="project" value="TreeGrafter"/>
</dbReference>
<dbReference type="SUPFAM" id="SSF57850">
    <property type="entry name" value="RING/U-box"/>
    <property type="match status" value="1"/>
</dbReference>
<reference evidence="8" key="2">
    <citation type="submission" date="2014-05" db="EMBL/GenBank/DDBJ databases">
        <title>The genome and life-stage specific transcriptomes of Globodera pallida elucidate key aspects of plant parasitism by a cyst nematode.</title>
        <authorList>
            <person name="Cotton J.A."/>
            <person name="Lilley C.J."/>
            <person name="Jones L.M."/>
            <person name="Kikuchi T."/>
            <person name="Reid A.J."/>
            <person name="Thorpe P."/>
            <person name="Tsai I.J."/>
            <person name="Beasley H."/>
            <person name="Blok V."/>
            <person name="Cock P.J.A."/>
            <person name="Van den Akker S.E."/>
            <person name="Holroyd N."/>
            <person name="Hunt M."/>
            <person name="Mantelin S."/>
            <person name="Naghra H."/>
            <person name="Pain A."/>
            <person name="Palomares-Rius J.E."/>
            <person name="Zarowiecki M."/>
            <person name="Berriman M."/>
            <person name="Jones J.T."/>
            <person name="Urwin P.E."/>
        </authorList>
    </citation>
    <scope>NUCLEOTIDE SEQUENCE [LARGE SCALE GENOMIC DNA]</scope>
    <source>
        <strain evidence="8">Lindley</strain>
    </source>
</reference>
<evidence type="ECO:0000256" key="3">
    <source>
        <dbReference type="ARBA" id="ARBA00022833"/>
    </source>
</evidence>
<evidence type="ECO:0000256" key="1">
    <source>
        <dbReference type="ARBA" id="ARBA00022723"/>
    </source>
</evidence>
<dbReference type="GO" id="GO:0007131">
    <property type="term" value="P:reciprocal meiotic recombination"/>
    <property type="evidence" value="ECO:0007669"/>
    <property type="project" value="InterPro"/>
</dbReference>
<proteinExistence type="predicted"/>
<name>A0A183CD14_GLOPA</name>
<dbReference type="PROSITE" id="PS50089">
    <property type="entry name" value="ZF_RING_2"/>
    <property type="match status" value="1"/>
</dbReference>
<dbReference type="PANTHER" id="PTHR22663:SF17">
    <property type="entry name" value="RING FINGER PROTEIN NARYA-RELATED"/>
    <property type="match status" value="1"/>
</dbReference>
<sequence length="357" mass="41003">MQSQQFMHDSDSLEDFSGTIIVEHIVRPKREMYGQQPVDMKVTNINWMDWPNVARLTSVAHPDKDVVRMTDKEQQIPGERKAGHIKFGEDEPFEIEPVDWIRCNICYAGSHDTKGRLWFTSCGHLLCLNCLQKTNGSASVCIVCHRPNAKFTEVNRRMGPELLKLFRPPWDLYAEFSARLREVTDFQQNHRMHLKERVMEEKLKKAAKYVQTTKAELQKTLREFDQIKAEMERYKEQIQQLQNTLGERDKEIQLHVRKLQQQQLLCKGLGRMPAASLNGNTPLTGVSFSACATSTPINAPKKPLVGELLIDDELLKTPVLYEGVVAGQNRVPDTPAILSGRYMRRESNTSSTEARYF</sequence>
<evidence type="ECO:0000259" key="7">
    <source>
        <dbReference type="PROSITE" id="PS50089"/>
    </source>
</evidence>
<dbReference type="GO" id="GO:0016925">
    <property type="term" value="P:protein sumoylation"/>
    <property type="evidence" value="ECO:0007669"/>
    <property type="project" value="TreeGrafter"/>
</dbReference>
<accession>A0A183CD14</accession>
<dbReference type="InterPro" id="IPR001841">
    <property type="entry name" value="Znf_RING"/>
</dbReference>